<dbReference type="PANTHER" id="PTHR43651">
    <property type="entry name" value="1,4-ALPHA-GLUCAN-BRANCHING ENZYME"/>
    <property type="match status" value="1"/>
</dbReference>
<dbReference type="EMBL" id="JAKRCV010000001">
    <property type="protein sequence ID" value="MCG7320401.1"/>
    <property type="molecule type" value="Genomic_DNA"/>
</dbReference>
<keyword evidence="7 14" id="KW-0378">Hydrolase</keyword>
<feature type="domain" description="Glycosyl hydrolase family 13 catalytic" evidence="15">
    <location>
        <begin position="78"/>
        <end position="477"/>
    </location>
</feature>
<keyword evidence="6" id="KW-0963">Cytoplasm</keyword>
<dbReference type="InterPro" id="IPR013783">
    <property type="entry name" value="Ig-like_fold"/>
</dbReference>
<organism evidence="16 17">
    <name type="scientific">Arsenicicoccus bolidensis</name>
    <dbReference type="NCBI Taxonomy" id="229480"/>
    <lineage>
        <taxon>Bacteria</taxon>
        <taxon>Bacillati</taxon>
        <taxon>Actinomycetota</taxon>
        <taxon>Actinomycetes</taxon>
        <taxon>Micrococcales</taxon>
        <taxon>Intrasporangiaceae</taxon>
        <taxon>Arsenicicoccus</taxon>
    </lineage>
</organism>
<evidence type="ECO:0000256" key="7">
    <source>
        <dbReference type="ARBA" id="ARBA00022801"/>
    </source>
</evidence>
<evidence type="ECO:0000256" key="8">
    <source>
        <dbReference type="ARBA" id="ARBA00023277"/>
    </source>
</evidence>
<dbReference type="PIRSF" id="PIRSF006337">
    <property type="entry name" value="Trehalose_TreZ"/>
    <property type="match status" value="1"/>
</dbReference>
<dbReference type="NCBIfam" id="TIGR02402">
    <property type="entry name" value="trehalose_TreZ"/>
    <property type="match status" value="1"/>
</dbReference>
<evidence type="ECO:0000256" key="4">
    <source>
        <dbReference type="ARBA" id="ARBA00012268"/>
    </source>
</evidence>
<evidence type="ECO:0000259" key="15">
    <source>
        <dbReference type="SMART" id="SM00642"/>
    </source>
</evidence>
<evidence type="ECO:0000256" key="9">
    <source>
        <dbReference type="ARBA" id="ARBA00023295"/>
    </source>
</evidence>
<evidence type="ECO:0000256" key="13">
    <source>
        <dbReference type="NCBIfam" id="TIGR02402"/>
    </source>
</evidence>
<evidence type="ECO:0000256" key="2">
    <source>
        <dbReference type="ARBA" id="ARBA00005199"/>
    </source>
</evidence>
<dbReference type="EC" id="3.2.1.141" evidence="4 13"/>
<evidence type="ECO:0000256" key="6">
    <source>
        <dbReference type="ARBA" id="ARBA00022490"/>
    </source>
</evidence>
<sequence>MTSYTLWAPAATDLVEVAVEDQRLPMTRGEGGWWHLETDAVAADAPYGYCLDGGDPRPDPRGRRLVDGPHGLTTPYDPTTFAWTDQDWAGQPLEGSVIYELHVGTFTPEGTFDAAIGRLDHLVDLGVTTVELMPVASFPGVHNWGYDGVALFAVHEPYGGPAGLQRFVDAAHGKGLAVALDVVYNHFGPDGNYLREFGPYFTEAHHTPWGAAVNLDGPGSDEVRRYLLDNVSTWLRDFHVDALRLDAVHALIDDRALPILEEMARTADELSAEVGRPLTLIAEDDRNDARTTTPRGEGAVAAGIGIHGQWTDDIHHALHVALTGETDGYYADFASPDALPKVFTGAFYHDGSYSTFRGRVHGRPIDRATVPGWRFVASLQTHDQVGNRAVGDRLSMGTDPGRLAAGAALLLTSPFTPMLFMGEEWAPSTPWQYFTDHQDETLVEAIRNGRAAEFASHGWGADEVPDPQAAGTVEASRLDWTELDQGIHARMLDWYRTLLRLRRDVPDLRSAAMDQVSLDWDAQGRTAVLHRGAHRVVAHLGDGPLDVPLDGGRVVASWNDAVHASAADTAGSGGTEGVVHLDGPGALVIGPR</sequence>
<evidence type="ECO:0000256" key="12">
    <source>
        <dbReference type="ARBA" id="ARBA00034013"/>
    </source>
</evidence>
<evidence type="ECO:0000313" key="16">
    <source>
        <dbReference type="EMBL" id="MCG7320401.1"/>
    </source>
</evidence>
<reference evidence="16 17" key="1">
    <citation type="submission" date="2022-02" db="EMBL/GenBank/DDBJ databases">
        <title>Uncovering new skin microbiome diversity through culturing and metagenomics.</title>
        <authorList>
            <person name="Conlan S."/>
            <person name="Deming C."/>
            <person name="Nisc Comparative Sequencing Program N."/>
            <person name="Segre J.A."/>
        </authorList>
    </citation>
    <scope>NUCLEOTIDE SEQUENCE [LARGE SCALE GENOMIC DNA]</scope>
    <source>
        <strain evidence="16 17">ACRQZ</strain>
    </source>
</reference>
<dbReference type="InterPro" id="IPR014756">
    <property type="entry name" value="Ig_E-set"/>
</dbReference>
<evidence type="ECO:0000256" key="5">
    <source>
        <dbReference type="ARBA" id="ARBA00015938"/>
    </source>
</evidence>
<accession>A0ABS9PXP8</accession>
<name>A0ABS9PXP8_9MICO</name>
<dbReference type="InterPro" id="IPR006047">
    <property type="entry name" value="GH13_cat_dom"/>
</dbReference>
<evidence type="ECO:0000256" key="3">
    <source>
        <dbReference type="ARBA" id="ARBA00008061"/>
    </source>
</evidence>
<comment type="similarity">
    <text evidence="3 14">Belongs to the glycosyl hydrolase 13 family.</text>
</comment>
<dbReference type="PANTHER" id="PTHR43651:SF11">
    <property type="entry name" value="MALTO-OLIGOSYLTREHALOSE TREHALOHYDROLASE"/>
    <property type="match status" value="1"/>
</dbReference>
<dbReference type="SUPFAM" id="SSF81296">
    <property type="entry name" value="E set domains"/>
    <property type="match status" value="1"/>
</dbReference>
<dbReference type="InterPro" id="IPR017853">
    <property type="entry name" value="GH"/>
</dbReference>
<dbReference type="InterPro" id="IPR012768">
    <property type="entry name" value="Trehalose_TreZ"/>
</dbReference>
<dbReference type="CDD" id="cd02853">
    <property type="entry name" value="E_set_MTHase_like_N"/>
    <property type="match status" value="1"/>
</dbReference>
<protein>
    <recommendedName>
        <fullName evidence="5 13">Malto-oligosyltrehalose trehalohydrolase</fullName>
        <shortName evidence="14">MTHase</shortName>
        <ecNumber evidence="4 13">3.2.1.141</ecNumber>
    </recommendedName>
    <alternativeName>
        <fullName evidence="11 14">4-alpha-D-((1-&gt;4)-alpha-D-glucano)trehalose trehalohydrolase</fullName>
    </alternativeName>
    <alternativeName>
        <fullName evidence="10 14">Maltooligosyl trehalose trehalohydrolase</fullName>
    </alternativeName>
</protein>
<proteinExistence type="inferred from homology"/>
<keyword evidence="8" id="KW-0119">Carbohydrate metabolism</keyword>
<keyword evidence="9 14" id="KW-0326">Glycosidase</keyword>
<dbReference type="Gene3D" id="2.60.40.10">
    <property type="entry name" value="Immunoglobulins"/>
    <property type="match status" value="1"/>
</dbReference>
<evidence type="ECO:0000256" key="10">
    <source>
        <dbReference type="ARBA" id="ARBA00032057"/>
    </source>
</evidence>
<evidence type="ECO:0000313" key="17">
    <source>
        <dbReference type="Proteomes" id="UP001521931"/>
    </source>
</evidence>
<comment type="subcellular location">
    <subcellularLocation>
        <location evidence="1">Cytoplasm</location>
    </subcellularLocation>
</comment>
<keyword evidence="17" id="KW-1185">Reference proteome</keyword>
<dbReference type="Pfam" id="PF00128">
    <property type="entry name" value="Alpha-amylase"/>
    <property type="match status" value="1"/>
</dbReference>
<evidence type="ECO:0000256" key="11">
    <source>
        <dbReference type="ARBA" id="ARBA00033284"/>
    </source>
</evidence>
<dbReference type="Gene3D" id="3.20.20.80">
    <property type="entry name" value="Glycosidases"/>
    <property type="match status" value="1"/>
</dbReference>
<evidence type="ECO:0000256" key="1">
    <source>
        <dbReference type="ARBA" id="ARBA00004496"/>
    </source>
</evidence>
<dbReference type="Proteomes" id="UP001521931">
    <property type="component" value="Unassembled WGS sequence"/>
</dbReference>
<dbReference type="Gene3D" id="1.10.10.760">
    <property type="entry name" value="E-set domains of sugar-utilizing enzymes"/>
    <property type="match status" value="1"/>
</dbReference>
<dbReference type="CDD" id="cd11325">
    <property type="entry name" value="AmyAc_GTHase"/>
    <property type="match status" value="1"/>
</dbReference>
<dbReference type="SUPFAM" id="SSF51445">
    <property type="entry name" value="(Trans)glycosidases"/>
    <property type="match status" value="1"/>
</dbReference>
<comment type="catalytic activity">
    <reaction evidence="12 14">
        <text>hydrolysis of (1-&gt;4)-alpha-D-glucosidic linkage in 4-alpha-D-[(1-&gt;4)-alpha-D-glucanosyl]n trehalose to yield trehalose and (1-&gt;4)-alpha-D-glucan.</text>
        <dbReference type="EC" id="3.2.1.141"/>
    </reaction>
</comment>
<dbReference type="InterPro" id="IPR044901">
    <property type="entry name" value="Trehalose_TreZ_E-set_sf"/>
</dbReference>
<dbReference type="SMART" id="SM00642">
    <property type="entry name" value="Aamy"/>
    <property type="match status" value="1"/>
</dbReference>
<gene>
    <name evidence="16" type="primary">treZ</name>
    <name evidence="16" type="ORF">MHL29_00605</name>
</gene>
<dbReference type="RefSeq" id="WP_239261377.1">
    <property type="nucleotide sequence ID" value="NZ_JAKRCV010000001.1"/>
</dbReference>
<comment type="pathway">
    <text evidence="2 14">Glycan biosynthesis; trehalose biosynthesis.</text>
</comment>
<comment type="caution">
    <text evidence="16">The sequence shown here is derived from an EMBL/GenBank/DDBJ whole genome shotgun (WGS) entry which is preliminary data.</text>
</comment>
<evidence type="ECO:0000256" key="14">
    <source>
        <dbReference type="PIRNR" id="PIRNR006337"/>
    </source>
</evidence>